<dbReference type="InterPro" id="IPR002139">
    <property type="entry name" value="Ribo/fructo_kinase"/>
</dbReference>
<accession>A0A2P9HI56</accession>
<comment type="similarity">
    <text evidence="1 4">Belongs to the carbohydrate kinase PfkB family.</text>
</comment>
<dbReference type="Gene3D" id="3.40.1190.20">
    <property type="match status" value="1"/>
</dbReference>
<dbReference type="GO" id="GO:0005829">
    <property type="term" value="C:cytosol"/>
    <property type="evidence" value="ECO:0007669"/>
    <property type="project" value="TreeGrafter"/>
</dbReference>
<dbReference type="AlphaFoldDB" id="A0A2P9HI56"/>
<sequence>MSRTILCLGALTLDTILRLDALPEKAGKYLPREAVQIAAGMASSAAAAIARLGGDVALWASTGDDATGERVIAELRAEGIDCSHIRRLPGARTAFSSILVDPSGERVIVPFYDPQLGSPASSVPPVETGAFAAVMADVRWAWAAETGLKAARRAGIPAILDADTAPVERLERLLPLATHIVASEPAAISLTGTANLSECVAILASRYDVFTAVTAGAQGCYWTERAGHSVQHVAGFPVKAVDTLAAGDVFHGAFALGLVEGGAMHDIIRFANAAAAIKCARFGGRSGSPSRAEVQAFMESGLFPV</sequence>
<dbReference type="PROSITE" id="PS00584">
    <property type="entry name" value="PFKB_KINASES_2"/>
    <property type="match status" value="1"/>
</dbReference>
<dbReference type="SUPFAM" id="SSF53613">
    <property type="entry name" value="Ribokinase-like"/>
    <property type="match status" value="1"/>
</dbReference>
<evidence type="ECO:0000256" key="4">
    <source>
        <dbReference type="RuleBase" id="RU003704"/>
    </source>
</evidence>
<evidence type="ECO:0000256" key="3">
    <source>
        <dbReference type="ARBA" id="ARBA00022777"/>
    </source>
</evidence>
<evidence type="ECO:0000256" key="2">
    <source>
        <dbReference type="ARBA" id="ARBA00022679"/>
    </source>
</evidence>
<dbReference type="EC" id="2.7.1.15" evidence="6"/>
<evidence type="ECO:0000256" key="1">
    <source>
        <dbReference type="ARBA" id="ARBA00010688"/>
    </source>
</evidence>
<keyword evidence="2 4" id="KW-0808">Transferase</keyword>
<dbReference type="Proteomes" id="UP000246073">
    <property type="component" value="Unassembled WGS sequence"/>
</dbReference>
<gene>
    <name evidence="6" type="ORF">OHAE_3728</name>
</gene>
<dbReference type="GO" id="GO:0004747">
    <property type="term" value="F:ribokinase activity"/>
    <property type="evidence" value="ECO:0007669"/>
    <property type="project" value="UniProtKB-EC"/>
</dbReference>
<dbReference type="Pfam" id="PF00294">
    <property type="entry name" value="PfkB"/>
    <property type="match status" value="1"/>
</dbReference>
<dbReference type="EMBL" id="OOFM01000004">
    <property type="protein sequence ID" value="SPL63796.1"/>
    <property type="molecule type" value="Genomic_DNA"/>
</dbReference>
<dbReference type="PANTHER" id="PTHR10584">
    <property type="entry name" value="SUGAR KINASE"/>
    <property type="match status" value="1"/>
</dbReference>
<organism evidence="6 7">
    <name type="scientific">Ochrobactrum soli</name>
    <dbReference type="NCBI Taxonomy" id="2448455"/>
    <lineage>
        <taxon>Bacteria</taxon>
        <taxon>Pseudomonadati</taxon>
        <taxon>Pseudomonadota</taxon>
        <taxon>Alphaproteobacteria</taxon>
        <taxon>Hyphomicrobiales</taxon>
        <taxon>Brucellaceae</taxon>
        <taxon>Brucella/Ochrobactrum group</taxon>
        <taxon>Ochrobactrum</taxon>
    </lineage>
</organism>
<evidence type="ECO:0000313" key="7">
    <source>
        <dbReference type="Proteomes" id="UP000246073"/>
    </source>
</evidence>
<dbReference type="PRINTS" id="PR00990">
    <property type="entry name" value="RIBOKINASE"/>
</dbReference>
<dbReference type="InterPro" id="IPR029056">
    <property type="entry name" value="Ribokinase-like"/>
</dbReference>
<reference evidence="7" key="1">
    <citation type="submission" date="2017-12" db="EMBL/GenBank/DDBJ databases">
        <authorList>
            <person name="Diaz M."/>
        </authorList>
    </citation>
    <scope>NUCLEOTIDE SEQUENCE [LARGE SCALE GENOMIC DNA]</scope>
    <source>
        <strain evidence="7">FI11154</strain>
    </source>
</reference>
<dbReference type="RefSeq" id="WP_109367669.1">
    <property type="nucleotide sequence ID" value="NZ_OOFM01000004.1"/>
</dbReference>
<evidence type="ECO:0000313" key="6">
    <source>
        <dbReference type="EMBL" id="SPL63796.1"/>
    </source>
</evidence>
<proteinExistence type="inferred from homology"/>
<dbReference type="PANTHER" id="PTHR10584:SF157">
    <property type="entry name" value="SULFOFRUCTOSE KINASE"/>
    <property type="match status" value="1"/>
</dbReference>
<feature type="domain" description="Carbohydrate kinase PfkB" evidence="5">
    <location>
        <begin position="4"/>
        <end position="290"/>
    </location>
</feature>
<dbReference type="InterPro" id="IPR002173">
    <property type="entry name" value="Carboh/pur_kinase_PfkB_CS"/>
</dbReference>
<name>A0A2P9HI56_9HYPH</name>
<protein>
    <submittedName>
        <fullName evidence="6">Ribokinase</fullName>
        <ecNumber evidence="6">2.7.1.15</ecNumber>
    </submittedName>
</protein>
<keyword evidence="3 4" id="KW-0418">Kinase</keyword>
<evidence type="ECO:0000259" key="5">
    <source>
        <dbReference type="Pfam" id="PF00294"/>
    </source>
</evidence>
<dbReference type="InterPro" id="IPR011611">
    <property type="entry name" value="PfkB_dom"/>
</dbReference>